<evidence type="ECO:0000313" key="11">
    <source>
        <dbReference type="EMBL" id="KYB44832.1"/>
    </source>
</evidence>
<accession>A0A656Z2Y6</accession>
<evidence type="ECO:0000256" key="8">
    <source>
        <dbReference type="ARBA" id="ARBA00039168"/>
    </source>
</evidence>
<dbReference type="AlphaFoldDB" id="A0A656Z2Y6"/>
<dbReference type="GO" id="GO:1990961">
    <property type="term" value="P:xenobiotic detoxification by transmembrane export across the plasma membrane"/>
    <property type="evidence" value="ECO:0007669"/>
    <property type="project" value="UniProtKB-ARBA"/>
</dbReference>
<dbReference type="PANTHER" id="PTHR30561">
    <property type="entry name" value="SMR FAMILY PROTON-DEPENDENT DRUG EFFLUX TRANSPORTER SUGE"/>
    <property type="match status" value="1"/>
</dbReference>
<comment type="subcellular location">
    <subcellularLocation>
        <location evidence="1 9">Cell membrane</location>
        <topology evidence="1 9">Multi-pass membrane protein</topology>
    </subcellularLocation>
</comment>
<dbReference type="GO" id="GO:0022857">
    <property type="term" value="F:transmembrane transporter activity"/>
    <property type="evidence" value="ECO:0007669"/>
    <property type="project" value="InterPro"/>
</dbReference>
<dbReference type="Gene3D" id="1.10.3730.20">
    <property type="match status" value="1"/>
</dbReference>
<dbReference type="GO" id="GO:0005886">
    <property type="term" value="C:plasma membrane"/>
    <property type="evidence" value="ECO:0007669"/>
    <property type="project" value="UniProtKB-SubCell"/>
</dbReference>
<evidence type="ECO:0000256" key="3">
    <source>
        <dbReference type="ARBA" id="ARBA00022475"/>
    </source>
</evidence>
<keyword evidence="2" id="KW-0813">Transport</keyword>
<dbReference type="SUPFAM" id="SSF103481">
    <property type="entry name" value="Multidrug resistance efflux transporter EmrE"/>
    <property type="match status" value="1"/>
</dbReference>
<keyword evidence="4 9" id="KW-0812">Transmembrane</keyword>
<dbReference type="Pfam" id="PF00893">
    <property type="entry name" value="Multi_Drug_Res"/>
    <property type="match status" value="1"/>
</dbReference>
<protein>
    <recommendedName>
        <fullName evidence="8">Guanidinium exporter</fullName>
    </recommendedName>
</protein>
<dbReference type="PANTHER" id="PTHR30561:SF0">
    <property type="entry name" value="GUANIDINIUM EXPORTER"/>
    <property type="match status" value="1"/>
</dbReference>
<evidence type="ECO:0000256" key="6">
    <source>
        <dbReference type="ARBA" id="ARBA00023136"/>
    </source>
</evidence>
<feature type="transmembrane region" description="Helical" evidence="10">
    <location>
        <begin position="63"/>
        <end position="82"/>
    </location>
</feature>
<keyword evidence="6 10" id="KW-0472">Membrane</keyword>
<gene>
    <name evidence="11" type="ORF">AB664_18670</name>
</gene>
<organism evidence="11">
    <name type="scientific">Brucella anthropi</name>
    <name type="common">Ochrobactrum anthropi</name>
    <dbReference type="NCBI Taxonomy" id="529"/>
    <lineage>
        <taxon>Bacteria</taxon>
        <taxon>Pseudomonadati</taxon>
        <taxon>Pseudomonadota</taxon>
        <taxon>Alphaproteobacteria</taxon>
        <taxon>Hyphomicrobiales</taxon>
        <taxon>Brucellaceae</taxon>
        <taxon>Brucella/Ochrobactrum group</taxon>
        <taxon>Brucella</taxon>
    </lineage>
</organism>
<evidence type="ECO:0000256" key="9">
    <source>
        <dbReference type="RuleBase" id="RU003942"/>
    </source>
</evidence>
<keyword evidence="3" id="KW-1003">Cell membrane</keyword>
<dbReference type="FunFam" id="1.10.3730.20:FF:000001">
    <property type="entry name" value="Quaternary ammonium compound resistance transporter SugE"/>
    <property type="match status" value="1"/>
</dbReference>
<evidence type="ECO:0000256" key="10">
    <source>
        <dbReference type="SAM" id="Phobius"/>
    </source>
</evidence>
<reference evidence="11" key="1">
    <citation type="submission" date="2016-02" db="EMBL/GenBank/DDBJ databases">
        <title>Genomic sequences of Ochrobactrum anthropi.</title>
        <authorList>
            <person name="Chudasama K.S."/>
            <person name="Thaker V.S."/>
        </authorList>
    </citation>
    <scope>NUCLEOTIDE SEQUENCE [LARGE SCALE GENOMIC DNA]</scope>
    <source>
        <strain evidence="11">SUBG007</strain>
    </source>
</reference>
<name>A0A656Z2Y6_BRUAN</name>
<comment type="caution">
    <text evidence="11">The sequence shown here is derived from an EMBL/GenBank/DDBJ whole genome shotgun (WGS) entry which is preliminary data.</text>
</comment>
<evidence type="ECO:0000256" key="2">
    <source>
        <dbReference type="ARBA" id="ARBA00022448"/>
    </source>
</evidence>
<evidence type="ECO:0000256" key="5">
    <source>
        <dbReference type="ARBA" id="ARBA00022989"/>
    </source>
</evidence>
<evidence type="ECO:0000256" key="1">
    <source>
        <dbReference type="ARBA" id="ARBA00004651"/>
    </source>
</evidence>
<dbReference type="InterPro" id="IPR037185">
    <property type="entry name" value="EmrE-like"/>
</dbReference>
<evidence type="ECO:0000256" key="7">
    <source>
        <dbReference type="ARBA" id="ARBA00038151"/>
    </source>
</evidence>
<feature type="transmembrane region" description="Helical" evidence="10">
    <location>
        <begin position="31"/>
        <end position="51"/>
    </location>
</feature>
<keyword evidence="5 10" id="KW-1133">Transmembrane helix</keyword>
<dbReference type="InterPro" id="IPR000390">
    <property type="entry name" value="Small_drug/metabolite_transptr"/>
</dbReference>
<dbReference type="EMBL" id="LUAY01007498">
    <property type="protein sequence ID" value="KYB44832.1"/>
    <property type="molecule type" value="Genomic_DNA"/>
</dbReference>
<proteinExistence type="inferred from homology"/>
<comment type="similarity">
    <text evidence="7">Belongs to the drug/metabolite transporter (DMT) superfamily. Small multidrug resistance (SMR) (TC 2.A.7.1) family. Gdx/SugE subfamily.</text>
</comment>
<sequence length="109" mass="11444">MSQGLAWLLLIIAGFLDVAWALSMKYAEGYTRPGWTILSLALLAAFVYLLGRVLEVLPVGTAYAIWTGIGAAGTVLLGIALFGETINLMRLGGVVLIVVGIVALKLAPT</sequence>
<evidence type="ECO:0000256" key="4">
    <source>
        <dbReference type="ARBA" id="ARBA00022692"/>
    </source>
</evidence>
<feature type="transmembrane region" description="Helical" evidence="10">
    <location>
        <begin position="88"/>
        <end position="107"/>
    </location>
</feature>
<dbReference type="InterPro" id="IPR045324">
    <property type="entry name" value="Small_multidrug_res"/>
</dbReference>